<dbReference type="AlphaFoldDB" id="X1PWZ8"/>
<evidence type="ECO:0000313" key="1">
    <source>
        <dbReference type="EMBL" id="GAI60822.1"/>
    </source>
</evidence>
<name>X1PWZ8_9ZZZZ</name>
<sequence length="36" mass="3657">LHIAPADADSILAVGAVDSLRQYAFSALKDPATMAG</sequence>
<proteinExistence type="predicted"/>
<feature type="non-terminal residue" evidence="1">
    <location>
        <position position="1"/>
    </location>
</feature>
<protein>
    <submittedName>
        <fullName evidence="1">Uncharacterized protein</fullName>
    </submittedName>
</protein>
<organism evidence="1">
    <name type="scientific">marine sediment metagenome</name>
    <dbReference type="NCBI Taxonomy" id="412755"/>
    <lineage>
        <taxon>unclassified sequences</taxon>
        <taxon>metagenomes</taxon>
        <taxon>ecological metagenomes</taxon>
    </lineage>
</organism>
<comment type="caution">
    <text evidence="1">The sequence shown here is derived from an EMBL/GenBank/DDBJ whole genome shotgun (WGS) entry which is preliminary data.</text>
</comment>
<gene>
    <name evidence="1" type="ORF">S12H4_10043</name>
</gene>
<dbReference type="EMBL" id="BARW01004209">
    <property type="protein sequence ID" value="GAI60822.1"/>
    <property type="molecule type" value="Genomic_DNA"/>
</dbReference>
<reference evidence="1" key="1">
    <citation type="journal article" date="2014" name="Front. Microbiol.">
        <title>High frequency of phylogenetically diverse reductive dehalogenase-homologous genes in deep subseafloor sedimentary metagenomes.</title>
        <authorList>
            <person name="Kawai M."/>
            <person name="Futagami T."/>
            <person name="Toyoda A."/>
            <person name="Takaki Y."/>
            <person name="Nishi S."/>
            <person name="Hori S."/>
            <person name="Arai W."/>
            <person name="Tsubouchi T."/>
            <person name="Morono Y."/>
            <person name="Uchiyama I."/>
            <person name="Ito T."/>
            <person name="Fujiyama A."/>
            <person name="Inagaki F."/>
            <person name="Takami H."/>
        </authorList>
    </citation>
    <scope>NUCLEOTIDE SEQUENCE</scope>
    <source>
        <strain evidence="1">Expedition CK06-06</strain>
    </source>
</reference>
<accession>X1PWZ8</accession>